<comment type="caution">
    <text evidence="5">The sequence shown here is derived from an EMBL/GenBank/DDBJ whole genome shotgun (WGS) entry which is preliminary data.</text>
</comment>
<dbReference type="InterPro" id="IPR011991">
    <property type="entry name" value="ArsR-like_HTH"/>
</dbReference>
<dbReference type="EMBL" id="JAYGHT010000134">
    <property type="protein sequence ID" value="MEA5521522.1"/>
    <property type="molecule type" value="Genomic_DNA"/>
</dbReference>
<feature type="domain" description="HTH hxlR-type" evidence="4">
    <location>
        <begin position="23"/>
        <end position="121"/>
    </location>
</feature>
<sequence>MNINKYCSNSHATQTKQRVDQNCPIEYTIELIGTKWSIGILRELLNGDRRTHELAEALPGISSKTLTLRLRTLEKHGIIRRKVYAEIPPHVEYSITEKGRELQPAIAILKQVGQRLLSQEDAFHPLKLNSEVQQRKEA</sequence>
<dbReference type="Pfam" id="PF01638">
    <property type="entry name" value="HxlR"/>
    <property type="match status" value="1"/>
</dbReference>
<keyword evidence="3" id="KW-0804">Transcription</keyword>
<keyword evidence="6" id="KW-1185">Reference proteome</keyword>
<dbReference type="InterPro" id="IPR036390">
    <property type="entry name" value="WH_DNA-bd_sf"/>
</dbReference>
<evidence type="ECO:0000256" key="2">
    <source>
        <dbReference type="ARBA" id="ARBA00023125"/>
    </source>
</evidence>
<keyword evidence="2" id="KW-0238">DNA-binding</keyword>
<organism evidence="5 6">
    <name type="scientific">Limnoraphis robusta CCNP1315</name>
    <dbReference type="NCBI Taxonomy" id="3110306"/>
    <lineage>
        <taxon>Bacteria</taxon>
        <taxon>Bacillati</taxon>
        <taxon>Cyanobacteriota</taxon>
        <taxon>Cyanophyceae</taxon>
        <taxon>Oscillatoriophycideae</taxon>
        <taxon>Oscillatoriales</taxon>
        <taxon>Sirenicapillariaceae</taxon>
        <taxon>Limnoraphis</taxon>
    </lineage>
</organism>
<dbReference type="SUPFAM" id="SSF46785">
    <property type="entry name" value="Winged helix' DNA-binding domain"/>
    <property type="match status" value="1"/>
</dbReference>
<dbReference type="Gene3D" id="1.10.10.10">
    <property type="entry name" value="Winged helix-like DNA-binding domain superfamily/Winged helix DNA-binding domain"/>
    <property type="match status" value="1"/>
</dbReference>
<dbReference type="CDD" id="cd00090">
    <property type="entry name" value="HTH_ARSR"/>
    <property type="match status" value="1"/>
</dbReference>
<reference evidence="5 6" key="1">
    <citation type="submission" date="2023-12" db="EMBL/GenBank/DDBJ databases">
        <title>Baltic Sea Cyanobacteria.</title>
        <authorList>
            <person name="Delbaje E."/>
            <person name="Fewer D.P."/>
            <person name="Shishido T.K."/>
        </authorList>
    </citation>
    <scope>NUCLEOTIDE SEQUENCE [LARGE SCALE GENOMIC DNA]</scope>
    <source>
        <strain evidence="5 6">CCNP 1315</strain>
    </source>
</reference>
<dbReference type="PROSITE" id="PS51118">
    <property type="entry name" value="HTH_HXLR"/>
    <property type="match status" value="1"/>
</dbReference>
<dbReference type="PANTHER" id="PTHR33204:SF37">
    <property type="entry name" value="HTH-TYPE TRANSCRIPTIONAL REGULATOR YODB"/>
    <property type="match status" value="1"/>
</dbReference>
<dbReference type="Proteomes" id="UP001301728">
    <property type="component" value="Unassembled WGS sequence"/>
</dbReference>
<proteinExistence type="predicted"/>
<dbReference type="InterPro" id="IPR002577">
    <property type="entry name" value="HTH_HxlR"/>
</dbReference>
<dbReference type="InterPro" id="IPR036388">
    <property type="entry name" value="WH-like_DNA-bd_sf"/>
</dbReference>
<dbReference type="PANTHER" id="PTHR33204">
    <property type="entry name" value="TRANSCRIPTIONAL REGULATOR, MARR FAMILY"/>
    <property type="match status" value="1"/>
</dbReference>
<evidence type="ECO:0000313" key="6">
    <source>
        <dbReference type="Proteomes" id="UP001301728"/>
    </source>
</evidence>
<protein>
    <submittedName>
        <fullName evidence="5">Helix-turn-helix domain-containing protein</fullName>
    </submittedName>
</protein>
<evidence type="ECO:0000313" key="5">
    <source>
        <dbReference type="EMBL" id="MEA5521522.1"/>
    </source>
</evidence>
<evidence type="ECO:0000256" key="1">
    <source>
        <dbReference type="ARBA" id="ARBA00023015"/>
    </source>
</evidence>
<evidence type="ECO:0000256" key="3">
    <source>
        <dbReference type="ARBA" id="ARBA00023163"/>
    </source>
</evidence>
<evidence type="ECO:0000259" key="4">
    <source>
        <dbReference type="PROSITE" id="PS51118"/>
    </source>
</evidence>
<name>A0ABU5U2V2_9CYAN</name>
<keyword evidence="1" id="KW-0805">Transcription regulation</keyword>
<dbReference type="RefSeq" id="WP_323222603.1">
    <property type="nucleotide sequence ID" value="NZ_JAYGHT010000134.1"/>
</dbReference>
<accession>A0ABU5U2V2</accession>
<gene>
    <name evidence="5" type="ORF">VB854_21525</name>
</gene>